<dbReference type="AlphaFoldDB" id="A0A060T4D2"/>
<feature type="region of interest" description="Disordered" evidence="1">
    <location>
        <begin position="154"/>
        <end position="198"/>
    </location>
</feature>
<dbReference type="EMBL" id="HG937693">
    <property type="protein sequence ID" value="CDP35649.1"/>
    <property type="molecule type" value="Genomic_DNA"/>
</dbReference>
<keyword evidence="2" id="KW-0732">Signal</keyword>
<reference evidence="3" key="2">
    <citation type="submission" date="2014-06" db="EMBL/GenBank/DDBJ databases">
        <title>The complete genome of Blastobotrys (Arxula) adeninivorans LS3 - a yeast of biotechnological interest.</title>
        <authorList>
            <person name="Kunze G."/>
            <person name="Gaillardin C."/>
            <person name="Czernicka M."/>
            <person name="Durrens P."/>
            <person name="Martin T."/>
            <person name="Boer E."/>
            <person name="Gabaldon T."/>
            <person name="Cruz J."/>
            <person name="Talla E."/>
            <person name="Marck C."/>
            <person name="Goffeau A."/>
            <person name="Barbe V."/>
            <person name="Baret P."/>
            <person name="Baronian K."/>
            <person name="Beier S."/>
            <person name="Bleykasten C."/>
            <person name="Bode R."/>
            <person name="Casaregola S."/>
            <person name="Despons L."/>
            <person name="Fairhead C."/>
            <person name="Giersberg M."/>
            <person name="Gierski P."/>
            <person name="Hahnel U."/>
            <person name="Hartmann A."/>
            <person name="Jankowska D."/>
            <person name="Jubin C."/>
            <person name="Jung P."/>
            <person name="Lafontaine I."/>
            <person name="Leh-Louis V."/>
            <person name="Lemaire M."/>
            <person name="Marcet-Houben M."/>
            <person name="Mascher M."/>
            <person name="Morel G."/>
            <person name="Richard G.-F."/>
            <person name="Riechen J."/>
            <person name="Sacerdot C."/>
            <person name="Sarkar A."/>
            <person name="Savel G."/>
            <person name="Schacherer J."/>
            <person name="Sherman D."/>
            <person name="Straub M.-L."/>
            <person name="Stein N."/>
            <person name="Thierry A."/>
            <person name="Trautwein-Schult A."/>
            <person name="Westhof E."/>
            <person name="Worch S."/>
            <person name="Dujon B."/>
            <person name="Souciet J.-L."/>
            <person name="Wincker P."/>
            <person name="Scholz U."/>
            <person name="Neuveglise N."/>
        </authorList>
    </citation>
    <scope>NUCLEOTIDE SEQUENCE</scope>
    <source>
        <strain evidence="3">LS3</strain>
    </source>
</reference>
<accession>A0A060T4D2</accession>
<proteinExistence type="predicted"/>
<feature type="compositionally biased region" description="Polar residues" evidence="1">
    <location>
        <begin position="417"/>
        <end position="432"/>
    </location>
</feature>
<evidence type="ECO:0000256" key="2">
    <source>
        <dbReference type="SAM" id="SignalP"/>
    </source>
</evidence>
<feature type="compositionally biased region" description="Low complexity" evidence="1">
    <location>
        <begin position="164"/>
        <end position="182"/>
    </location>
</feature>
<feature type="region of interest" description="Disordered" evidence="1">
    <location>
        <begin position="413"/>
        <end position="432"/>
    </location>
</feature>
<organism evidence="3">
    <name type="scientific">Blastobotrys adeninivorans</name>
    <name type="common">Yeast</name>
    <name type="synonym">Arxula adeninivorans</name>
    <dbReference type="NCBI Taxonomy" id="409370"/>
    <lineage>
        <taxon>Eukaryota</taxon>
        <taxon>Fungi</taxon>
        <taxon>Dikarya</taxon>
        <taxon>Ascomycota</taxon>
        <taxon>Saccharomycotina</taxon>
        <taxon>Dipodascomycetes</taxon>
        <taxon>Dipodascales</taxon>
        <taxon>Trichomonascaceae</taxon>
        <taxon>Blastobotrys</taxon>
    </lineage>
</organism>
<protein>
    <submittedName>
        <fullName evidence="3">ARAD1C40282p</fullName>
    </submittedName>
</protein>
<evidence type="ECO:0000313" key="3">
    <source>
        <dbReference type="EMBL" id="CDP35649.1"/>
    </source>
</evidence>
<feature type="signal peptide" evidence="2">
    <location>
        <begin position="1"/>
        <end position="18"/>
    </location>
</feature>
<feature type="chain" id="PRO_5001587963" evidence="2">
    <location>
        <begin position="19"/>
        <end position="491"/>
    </location>
</feature>
<reference evidence="3" key="1">
    <citation type="submission" date="2014-02" db="EMBL/GenBank/DDBJ databases">
        <authorList>
            <person name="Genoscope - CEA"/>
        </authorList>
    </citation>
    <scope>NUCLEOTIDE SEQUENCE</scope>
    <source>
        <strain evidence="3">LS3</strain>
    </source>
</reference>
<evidence type="ECO:0000256" key="1">
    <source>
        <dbReference type="SAM" id="MobiDB-lite"/>
    </source>
</evidence>
<name>A0A060T4D2_BLAAD</name>
<sequence>MKVSSLGSIVFAVTAVVANDAATEENNIKDAENSLMSLVSSWISVLAGSRPSTTAEEVQEYHSATFSTPNSQLVAIYHALPPVLSTASPVTVTDVKTATVTGSPQTTVVRTKSISWDNSPEVNTVTTTVGSVSARTPITTTSSHLSTSSSMAHVESSSIALEPSTSTSVTFSSPYNSPSSTSQTDPGPESDSGPEDITLEYNPLTAMILAKREAPRPPVTAMDYEANSIGLRPKIIPHKALANAIGNITTLDPGVATSTFTQTITTTLSNGDPCTFAITGSLGAQVTTTVSGQVMTCTVEPAIMTAKPTVPITQKTVAELSNGEPCTCNLVGTVGQIVTVPCSTEHFTYTVAEPKIHSSRTIETLKNGQICTCDLIGTVGQVVTTTCSNTVLTYTLESESIAAASPTPFDPGVVPYSNKTSPTRKSTNATIGGGVSTSSPFGNASASDLLSNSSNSILEAGAEESVGVSWTASKSSLVLFTVMSTVLFLYF</sequence>
<gene>
    <name evidence="3" type="ORF">GNLVRS02_ARAD1C40282g</name>
</gene>